<evidence type="ECO:0000313" key="2">
    <source>
        <dbReference type="Proteomes" id="UP000887159"/>
    </source>
</evidence>
<dbReference type="EMBL" id="BMAU01021266">
    <property type="protein sequence ID" value="GFY07087.1"/>
    <property type="molecule type" value="Genomic_DNA"/>
</dbReference>
<dbReference type="Proteomes" id="UP000887159">
    <property type="component" value="Unassembled WGS sequence"/>
</dbReference>
<reference evidence="1" key="1">
    <citation type="submission" date="2020-08" db="EMBL/GenBank/DDBJ databases">
        <title>Multicomponent nature underlies the extraordinary mechanical properties of spider dragline silk.</title>
        <authorList>
            <person name="Kono N."/>
            <person name="Nakamura H."/>
            <person name="Mori M."/>
            <person name="Yoshida Y."/>
            <person name="Ohtoshi R."/>
            <person name="Malay A.D."/>
            <person name="Moran D.A.P."/>
            <person name="Tomita M."/>
            <person name="Numata K."/>
            <person name="Arakawa K."/>
        </authorList>
    </citation>
    <scope>NUCLEOTIDE SEQUENCE</scope>
</reference>
<protein>
    <submittedName>
        <fullName evidence="1">Uncharacterized protein</fullName>
    </submittedName>
</protein>
<name>A0A8X6V6W4_TRICX</name>
<comment type="caution">
    <text evidence="1">The sequence shown here is derived from an EMBL/GenBank/DDBJ whole genome shotgun (WGS) entry which is preliminary data.</text>
</comment>
<proteinExistence type="predicted"/>
<dbReference type="Gene3D" id="3.30.420.10">
    <property type="entry name" value="Ribonuclease H-like superfamily/Ribonuclease H"/>
    <property type="match status" value="1"/>
</dbReference>
<dbReference type="AlphaFoldDB" id="A0A8X6V6W4"/>
<keyword evidence="2" id="KW-1185">Reference proteome</keyword>
<gene>
    <name evidence="1" type="ORF">TNCV_4203581</name>
</gene>
<accession>A0A8X6V6W4</accession>
<dbReference type="InterPro" id="IPR036397">
    <property type="entry name" value="RNaseH_sf"/>
</dbReference>
<dbReference type="GO" id="GO:0003676">
    <property type="term" value="F:nucleic acid binding"/>
    <property type="evidence" value="ECO:0007669"/>
    <property type="project" value="InterPro"/>
</dbReference>
<organism evidence="1 2">
    <name type="scientific">Trichonephila clavipes</name>
    <name type="common">Golden silk orbweaver</name>
    <name type="synonym">Nephila clavipes</name>
    <dbReference type="NCBI Taxonomy" id="2585209"/>
    <lineage>
        <taxon>Eukaryota</taxon>
        <taxon>Metazoa</taxon>
        <taxon>Ecdysozoa</taxon>
        <taxon>Arthropoda</taxon>
        <taxon>Chelicerata</taxon>
        <taxon>Arachnida</taxon>
        <taxon>Araneae</taxon>
        <taxon>Araneomorphae</taxon>
        <taxon>Entelegynae</taxon>
        <taxon>Araneoidea</taxon>
        <taxon>Nephilidae</taxon>
        <taxon>Trichonephila</taxon>
    </lineage>
</organism>
<evidence type="ECO:0000313" key="1">
    <source>
        <dbReference type="EMBL" id="GFY07087.1"/>
    </source>
</evidence>
<sequence>MESIWLCESCIRKFCSKQSLIMSDLCDLKRGIKIVRVVGLLVSRTANRIGISRTILSRVTIAYKNLSKGGGERSLLADHLHPILQTFFTEERLVFQDDNAYVYTSRGVQTGLHEHDDKVGHLTGYLQSLDLNINEFLWYFMENNVHAQFPPPRTQSELETSLHKELVRIPSSRTLYVNPTSNTSCHSG</sequence>